<dbReference type="AlphaFoldDB" id="A0A174V4G4"/>
<name>A0A174V4G4_PARDI</name>
<dbReference type="PROSITE" id="PS00523">
    <property type="entry name" value="SULFATASE_1"/>
    <property type="match status" value="1"/>
</dbReference>
<dbReference type="SUPFAM" id="SSF53649">
    <property type="entry name" value="Alkaline phosphatase-like"/>
    <property type="match status" value="1"/>
</dbReference>
<dbReference type="PROSITE" id="PS00149">
    <property type="entry name" value="SULFATASE_2"/>
    <property type="match status" value="1"/>
</dbReference>
<protein>
    <submittedName>
        <fullName evidence="4">Arylsulfatase</fullName>
        <ecNumber evidence="4">3.1.6.1</ecNumber>
    </submittedName>
    <submittedName>
        <fullName evidence="5">Sulfatase-like hydrolase/transferase</fullName>
    </submittedName>
</protein>
<dbReference type="GO" id="GO:0016740">
    <property type="term" value="F:transferase activity"/>
    <property type="evidence" value="ECO:0007669"/>
    <property type="project" value="UniProtKB-KW"/>
</dbReference>
<dbReference type="EMBL" id="CZBM01000007">
    <property type="protein sequence ID" value="CUQ29673.1"/>
    <property type="molecule type" value="Genomic_DNA"/>
</dbReference>
<feature type="domain" description="N-sulphoglucosamine sulphohydrolase C-terminal" evidence="3">
    <location>
        <begin position="325"/>
        <end position="491"/>
    </location>
</feature>
<dbReference type="Proteomes" id="UP000095332">
    <property type="component" value="Unassembled WGS sequence"/>
</dbReference>
<dbReference type="GO" id="GO:0004065">
    <property type="term" value="F:arylsulfatase activity"/>
    <property type="evidence" value="ECO:0007669"/>
    <property type="project" value="UniProtKB-EC"/>
</dbReference>
<evidence type="ECO:0000313" key="5">
    <source>
        <dbReference type="EMBL" id="MRY83186.1"/>
    </source>
</evidence>
<evidence type="ECO:0000313" key="8">
    <source>
        <dbReference type="Proteomes" id="UP000450599"/>
    </source>
</evidence>
<dbReference type="CDD" id="cd16031">
    <property type="entry name" value="G6S_like"/>
    <property type="match status" value="1"/>
</dbReference>
<dbReference type="InterPro" id="IPR032506">
    <property type="entry name" value="SGSH_C"/>
</dbReference>
<dbReference type="RefSeq" id="WP_057328480.1">
    <property type="nucleotide sequence ID" value="NZ_CZBM01000007.1"/>
</dbReference>
<keyword evidence="5" id="KW-0808">Transferase</keyword>
<dbReference type="InterPro" id="IPR017850">
    <property type="entry name" value="Alkaline_phosphatase_core_sf"/>
</dbReference>
<evidence type="ECO:0000256" key="2">
    <source>
        <dbReference type="ARBA" id="ARBA00022801"/>
    </source>
</evidence>
<reference evidence="8 9" key="2">
    <citation type="journal article" date="2019" name="Nat. Med.">
        <title>A library of human gut bacterial isolates paired with longitudinal multiomics data enables mechanistic microbiome research.</title>
        <authorList>
            <person name="Poyet M."/>
            <person name="Groussin M."/>
            <person name="Gibbons S.M."/>
            <person name="Avila-Pacheco J."/>
            <person name="Jiang X."/>
            <person name="Kearney S.M."/>
            <person name="Perrotta A.R."/>
            <person name="Berdy B."/>
            <person name="Zhao S."/>
            <person name="Lieberman T.D."/>
            <person name="Swanson P.K."/>
            <person name="Smith M."/>
            <person name="Roesemann S."/>
            <person name="Alexander J.E."/>
            <person name="Rich S.A."/>
            <person name="Livny J."/>
            <person name="Vlamakis H."/>
            <person name="Clish C."/>
            <person name="Bullock K."/>
            <person name="Deik A."/>
            <person name="Scott J."/>
            <person name="Pierce K.A."/>
            <person name="Xavier R.J."/>
            <person name="Alm E.J."/>
        </authorList>
    </citation>
    <scope>NUCLEOTIDE SEQUENCE [LARGE SCALE GENOMIC DNA]</scope>
    <source>
        <strain evidence="6 9">BIOML-A10</strain>
        <strain evidence="5 8">BIOML-A11</strain>
    </source>
</reference>
<evidence type="ECO:0000313" key="6">
    <source>
        <dbReference type="EMBL" id="MRZ05114.1"/>
    </source>
</evidence>
<evidence type="ECO:0000259" key="3">
    <source>
        <dbReference type="Pfam" id="PF16347"/>
    </source>
</evidence>
<dbReference type="Proteomes" id="UP000471216">
    <property type="component" value="Unassembled WGS sequence"/>
</dbReference>
<comment type="similarity">
    <text evidence="1">Belongs to the sulfatase family.</text>
</comment>
<dbReference type="InterPro" id="IPR024607">
    <property type="entry name" value="Sulfatase_CS"/>
</dbReference>
<keyword evidence="2 4" id="KW-0378">Hydrolase</keyword>
<dbReference type="EMBL" id="WKMW01000002">
    <property type="protein sequence ID" value="MRY83186.1"/>
    <property type="molecule type" value="Genomic_DNA"/>
</dbReference>
<dbReference type="PANTHER" id="PTHR43108">
    <property type="entry name" value="N-ACETYLGLUCOSAMINE-6-SULFATASE FAMILY MEMBER"/>
    <property type="match status" value="1"/>
</dbReference>
<dbReference type="EC" id="3.1.6.1" evidence="4"/>
<dbReference type="PANTHER" id="PTHR43108:SF6">
    <property type="entry name" value="N-SULPHOGLUCOSAMINE SULPHOHYDROLASE"/>
    <property type="match status" value="1"/>
</dbReference>
<evidence type="ECO:0000313" key="9">
    <source>
        <dbReference type="Proteomes" id="UP000471216"/>
    </source>
</evidence>
<evidence type="ECO:0000313" key="7">
    <source>
        <dbReference type="Proteomes" id="UP000095332"/>
    </source>
</evidence>
<dbReference type="Gene3D" id="3.40.720.10">
    <property type="entry name" value="Alkaline Phosphatase, subunit A"/>
    <property type="match status" value="1"/>
</dbReference>
<evidence type="ECO:0000313" key="4">
    <source>
        <dbReference type="EMBL" id="CUQ29673.1"/>
    </source>
</evidence>
<sequence length="512" mass="58885">MYKIFSTGLFVFVEVSFFFAHSENKAPNIIFIMSDDHTSQAVSAYGGILSSVLPTPHIDRIAKEGVRLNNCFVTNSISTPSRAAILTGQYSQKNGVYTLGDRLSRDLPNVAKELQCVGYQTAIVGKWHLGTEPSGFDYYKVLPGQGRYHDPMLIEKGNWRDVANKEGEGAIGKVHKGHSTDVITNEAISYLENVDKNKPFFLMCHFKAPHRPWQPAERFKGLLEGVNVPEPSNLLDAYESKGKYTSEIRMGLEFMNKNDLKTPIPSDKSRDEFRHWAYQIYIKDYLRCVAGVDENVGRILKFLDENNLTENTIVVYTGDQGFFLGEHGWFDKRLMYEESLRMPFLIRYPKEIQAGGINDDIILNIDFAPLFLDYAGVKNTPAYMQGKSFRDNLSGKTSPEWRQSMYYRYWMQGDGAHNATAHYGIRTDRYKLIYYYARSLGKIGTKDGTIAPEWELYDLEKDPKEMHNIYNDPQNQFLINKLKLELLRLKKEYGDEDESCEEMKKINDVYFK</sequence>
<gene>
    <name evidence="4" type="ORF">ERS852560_02069</name>
    <name evidence="6" type="ORF">GKD54_02550</name>
    <name evidence="5" type="ORF">GKD58_02680</name>
</gene>
<accession>A0A174V4G4</accession>
<reference evidence="4 7" key="1">
    <citation type="submission" date="2015-09" db="EMBL/GenBank/DDBJ databases">
        <authorList>
            <consortium name="Pathogen Informatics"/>
        </authorList>
    </citation>
    <scope>NUCLEOTIDE SEQUENCE [LARGE SCALE GENOMIC DNA]</scope>
    <source>
        <strain evidence="4 7">2789STDY5834948</strain>
    </source>
</reference>
<dbReference type="EMBL" id="WKMX01000002">
    <property type="protein sequence ID" value="MRZ05114.1"/>
    <property type="molecule type" value="Genomic_DNA"/>
</dbReference>
<organism evidence="4 7">
    <name type="scientific">Parabacteroides distasonis</name>
    <dbReference type="NCBI Taxonomy" id="823"/>
    <lineage>
        <taxon>Bacteria</taxon>
        <taxon>Pseudomonadati</taxon>
        <taxon>Bacteroidota</taxon>
        <taxon>Bacteroidia</taxon>
        <taxon>Bacteroidales</taxon>
        <taxon>Tannerellaceae</taxon>
        <taxon>Parabacteroides</taxon>
    </lineage>
</organism>
<proteinExistence type="inferred from homology"/>
<evidence type="ECO:0000256" key="1">
    <source>
        <dbReference type="ARBA" id="ARBA00008779"/>
    </source>
</evidence>
<dbReference type="Pfam" id="PF16347">
    <property type="entry name" value="SGSH_C"/>
    <property type="match status" value="1"/>
</dbReference>
<dbReference type="Proteomes" id="UP000450599">
    <property type="component" value="Unassembled WGS sequence"/>
</dbReference>